<sequence length="225" mass="24741">MDTFTGRRRICVAAVTRGMAALITVGGLTAGAGPVDCATLQVLSTWDIQYREQERFPEPVKTVKKDLYVLSTPYRFVGCGVTVNATSTEFAIKASSTRALLDVMGGQWSFPFYGVERRAGQLAYTNAARILINLPDGLMNTAVKVSGYAVRPYLPRDAIMAVRADAGKLQPLLYDGRFRSVTVDSKVKTLEITVKSSRGVLWKRMRLDVANSTITFTKESDFPVK</sequence>
<dbReference type="RefSeq" id="WP_322474741.1">
    <property type="nucleotide sequence ID" value="NZ_JBHRZG010000009.1"/>
</dbReference>
<comment type="caution">
    <text evidence="1">The sequence shown here is derived from an EMBL/GenBank/DDBJ whole genome shotgun (WGS) entry which is preliminary data.</text>
</comment>
<gene>
    <name evidence="1" type="ORF">ACFOSB_09150</name>
</gene>
<accession>A0ABV7Z9N7</accession>
<dbReference type="Proteomes" id="UP001595803">
    <property type="component" value="Unassembled WGS sequence"/>
</dbReference>
<dbReference type="EMBL" id="JBHRZG010000009">
    <property type="protein sequence ID" value="MFC3833021.1"/>
    <property type="molecule type" value="Genomic_DNA"/>
</dbReference>
<evidence type="ECO:0000313" key="1">
    <source>
        <dbReference type="EMBL" id="MFC3833021.1"/>
    </source>
</evidence>
<evidence type="ECO:0008006" key="3">
    <source>
        <dbReference type="Google" id="ProtNLM"/>
    </source>
</evidence>
<protein>
    <recommendedName>
        <fullName evidence="3">Outer membrane lipoprotein carrier protein LolA</fullName>
    </recommendedName>
</protein>
<evidence type="ECO:0000313" key="2">
    <source>
        <dbReference type="Proteomes" id="UP001595803"/>
    </source>
</evidence>
<proteinExistence type="predicted"/>
<reference evidence="2" key="1">
    <citation type="journal article" date="2019" name="Int. J. Syst. Evol. Microbiol.">
        <title>The Global Catalogue of Microorganisms (GCM) 10K type strain sequencing project: providing services to taxonomists for standard genome sequencing and annotation.</title>
        <authorList>
            <consortium name="The Broad Institute Genomics Platform"/>
            <consortium name="The Broad Institute Genome Sequencing Center for Infectious Disease"/>
            <person name="Wu L."/>
            <person name="Ma J."/>
        </authorList>
    </citation>
    <scope>NUCLEOTIDE SEQUENCE [LARGE SCALE GENOMIC DNA]</scope>
    <source>
        <strain evidence="2">CCTCC AB 2017081</strain>
    </source>
</reference>
<name>A0ABV7Z9N7_9DEIO</name>
<organism evidence="1 2">
    <name type="scientific">Deinococcus rufus</name>
    <dbReference type="NCBI Taxonomy" id="2136097"/>
    <lineage>
        <taxon>Bacteria</taxon>
        <taxon>Thermotogati</taxon>
        <taxon>Deinococcota</taxon>
        <taxon>Deinococci</taxon>
        <taxon>Deinococcales</taxon>
        <taxon>Deinococcaceae</taxon>
        <taxon>Deinococcus</taxon>
    </lineage>
</organism>
<keyword evidence="2" id="KW-1185">Reference proteome</keyword>